<evidence type="ECO:0000313" key="2">
    <source>
        <dbReference type="EMBL" id="GFY74422.1"/>
    </source>
</evidence>
<dbReference type="InterPro" id="IPR029526">
    <property type="entry name" value="PGBD"/>
</dbReference>
<dbReference type="EMBL" id="BMAV01020728">
    <property type="protein sequence ID" value="GFY74422.1"/>
    <property type="molecule type" value="Genomic_DNA"/>
</dbReference>
<name>A0A8X7CRZ3_9ARAC</name>
<gene>
    <name evidence="2" type="primary">X975_09167</name>
    <name evidence="2" type="ORF">TNIN_132731</name>
</gene>
<reference evidence="2" key="1">
    <citation type="submission" date="2020-08" db="EMBL/GenBank/DDBJ databases">
        <title>Multicomponent nature underlies the extraordinary mechanical properties of spider dragline silk.</title>
        <authorList>
            <person name="Kono N."/>
            <person name="Nakamura H."/>
            <person name="Mori M."/>
            <person name="Yoshida Y."/>
            <person name="Ohtoshi R."/>
            <person name="Malay A.D."/>
            <person name="Moran D.A.P."/>
            <person name="Tomita M."/>
            <person name="Numata K."/>
            <person name="Arakawa K."/>
        </authorList>
    </citation>
    <scope>NUCLEOTIDE SEQUENCE</scope>
</reference>
<feature type="domain" description="PiggyBac transposable element-derived protein" evidence="1">
    <location>
        <begin position="23"/>
        <end position="113"/>
    </location>
</feature>
<dbReference type="InterPro" id="IPR052638">
    <property type="entry name" value="PiggyBac_TE-derived"/>
</dbReference>
<proteinExistence type="predicted"/>
<dbReference type="PANTHER" id="PTHR47055:SF3">
    <property type="entry name" value="PHORBOL-ESTER_DAG-TYPE DOMAIN-CONTAINING PROTEIN"/>
    <property type="match status" value="1"/>
</dbReference>
<evidence type="ECO:0000313" key="3">
    <source>
        <dbReference type="Proteomes" id="UP000886998"/>
    </source>
</evidence>
<evidence type="ECO:0000259" key="1">
    <source>
        <dbReference type="Pfam" id="PF13843"/>
    </source>
</evidence>
<organism evidence="2 3">
    <name type="scientific">Trichonephila inaurata madagascariensis</name>
    <dbReference type="NCBI Taxonomy" id="2747483"/>
    <lineage>
        <taxon>Eukaryota</taxon>
        <taxon>Metazoa</taxon>
        <taxon>Ecdysozoa</taxon>
        <taxon>Arthropoda</taxon>
        <taxon>Chelicerata</taxon>
        <taxon>Arachnida</taxon>
        <taxon>Araneae</taxon>
        <taxon>Araneomorphae</taxon>
        <taxon>Entelegynae</taxon>
        <taxon>Araneoidea</taxon>
        <taxon>Nephilidae</taxon>
        <taxon>Trichonephila</taxon>
        <taxon>Trichonephila inaurata</taxon>
    </lineage>
</organism>
<comment type="caution">
    <text evidence="2">The sequence shown here is derived from an EMBL/GenBank/DDBJ whole genome shotgun (WGS) entry which is preliminary data.</text>
</comment>
<dbReference type="Proteomes" id="UP000886998">
    <property type="component" value="Unassembled WGS sequence"/>
</dbReference>
<dbReference type="AlphaFoldDB" id="A0A8X7CRZ3"/>
<keyword evidence="3" id="KW-1185">Reference proteome</keyword>
<sequence>MIKRGIESSNVCAKVSSKKIKDVLHVPRSRKKYAVKIVPVIRIEKLQESDARNDTPLDTRVVMKLTENFVNPSSCTLYFDNFFTIIDLLKSLGEQGSRATGTIRENRINHECPLEESKSMRK</sequence>
<dbReference type="GO" id="GO:0043565">
    <property type="term" value="F:sequence-specific DNA binding"/>
    <property type="evidence" value="ECO:0007669"/>
    <property type="project" value="TreeGrafter"/>
</dbReference>
<dbReference type="OrthoDB" id="6437305at2759"/>
<dbReference type="PANTHER" id="PTHR47055">
    <property type="entry name" value="DDE_TNP_1_7 DOMAIN-CONTAINING PROTEIN"/>
    <property type="match status" value="1"/>
</dbReference>
<protein>
    <submittedName>
        <fullName evidence="2">PiggyBac transposable element-derived protein 3</fullName>
    </submittedName>
</protein>
<dbReference type="Pfam" id="PF13843">
    <property type="entry name" value="DDE_Tnp_1_7"/>
    <property type="match status" value="1"/>
</dbReference>
<accession>A0A8X7CRZ3</accession>